<evidence type="ECO:0000256" key="2">
    <source>
        <dbReference type="ARBA" id="ARBA00022475"/>
    </source>
</evidence>
<keyword evidence="5 6" id="KW-0472">Membrane</keyword>
<evidence type="ECO:0000313" key="7">
    <source>
        <dbReference type="EMBL" id="PUA32379.1"/>
    </source>
</evidence>
<evidence type="ECO:0000313" key="8">
    <source>
        <dbReference type="Proteomes" id="UP000244093"/>
    </source>
</evidence>
<gene>
    <name evidence="7" type="ORF">B7O98_06900</name>
</gene>
<evidence type="ECO:0000256" key="1">
    <source>
        <dbReference type="ARBA" id="ARBA00004651"/>
    </source>
</evidence>
<dbReference type="InterPro" id="IPR050601">
    <property type="entry name" value="CPA3_antiporter_subunitC"/>
</dbReference>
<dbReference type="EMBL" id="NBVN01000004">
    <property type="protein sequence ID" value="PUA32379.1"/>
    <property type="molecule type" value="Genomic_DNA"/>
</dbReference>
<evidence type="ECO:0000256" key="5">
    <source>
        <dbReference type="ARBA" id="ARBA00023136"/>
    </source>
</evidence>
<reference evidence="7 8" key="1">
    <citation type="journal article" date="2018" name="Syst. Appl. Microbiol.">
        <title>A new symbiotic nanoarchaeote (Candidatus Nanoclepta minutus) and its host (Zestosphaera tikiterensis gen. nov., sp. nov.) from a New Zealand hot spring.</title>
        <authorList>
            <person name="St John E."/>
            <person name="Liu Y."/>
            <person name="Podar M."/>
            <person name="Stott M.B."/>
            <person name="Meneghin J."/>
            <person name="Chen Z."/>
            <person name="Lagutin K."/>
            <person name="Mitchell K."/>
            <person name="Reysenbach A.L."/>
        </authorList>
    </citation>
    <scope>NUCLEOTIDE SEQUENCE [LARGE SCALE GENOMIC DNA]</scope>
    <source>
        <strain evidence="7">NZ3</strain>
    </source>
</reference>
<evidence type="ECO:0000256" key="4">
    <source>
        <dbReference type="ARBA" id="ARBA00022989"/>
    </source>
</evidence>
<dbReference type="Gene3D" id="1.10.287.3510">
    <property type="match status" value="1"/>
</dbReference>
<dbReference type="GO" id="GO:0005886">
    <property type="term" value="C:plasma membrane"/>
    <property type="evidence" value="ECO:0007669"/>
    <property type="project" value="UniProtKB-SubCell"/>
</dbReference>
<dbReference type="InterPro" id="IPR039428">
    <property type="entry name" value="NUOK/Mnh_C1-like"/>
</dbReference>
<sequence length="143" mass="15920">MDIELVRFMFLLTVVSFYVNLALSIYGVIAKPNLVKKIIALTILQDSASIFAVLVGYKLWRPGLTLQPPVLTDLTPTSETLKEFVLRSVDPLPQALVLTAIVIGLAVTVFLTTITLHIQKHFGTVNVDVIGRLKREEVYEEVI</sequence>
<keyword evidence="3 6" id="KW-0812">Transmembrane</keyword>
<dbReference type="Pfam" id="PF00420">
    <property type="entry name" value="Oxidored_q2"/>
    <property type="match status" value="1"/>
</dbReference>
<proteinExistence type="predicted"/>
<organism evidence="7 8">
    <name type="scientific">Zestosphaera tikiterensis</name>
    <dbReference type="NCBI Taxonomy" id="1973259"/>
    <lineage>
        <taxon>Archaea</taxon>
        <taxon>Thermoproteota</taxon>
        <taxon>Thermoprotei</taxon>
        <taxon>Desulfurococcales</taxon>
        <taxon>Desulfurococcaceae</taxon>
        <taxon>Zestosphaera</taxon>
    </lineage>
</organism>
<protein>
    <recommendedName>
        <fullName evidence="9">Na+/H+ antiporter subunit C</fullName>
    </recommendedName>
</protein>
<evidence type="ECO:0000256" key="6">
    <source>
        <dbReference type="SAM" id="Phobius"/>
    </source>
</evidence>
<dbReference type="AlphaFoldDB" id="A0A2R7Y4S6"/>
<comment type="subcellular location">
    <subcellularLocation>
        <location evidence="1">Cell membrane</location>
        <topology evidence="1">Multi-pass membrane protein</topology>
    </subcellularLocation>
</comment>
<feature type="transmembrane region" description="Helical" evidence="6">
    <location>
        <begin position="95"/>
        <end position="116"/>
    </location>
</feature>
<dbReference type="Proteomes" id="UP000244093">
    <property type="component" value="Unassembled WGS sequence"/>
</dbReference>
<keyword evidence="4 6" id="KW-1133">Transmembrane helix</keyword>
<comment type="caution">
    <text evidence="7">The sequence shown here is derived from an EMBL/GenBank/DDBJ whole genome shotgun (WGS) entry which is preliminary data.</text>
</comment>
<keyword evidence="2" id="KW-1003">Cell membrane</keyword>
<feature type="transmembrane region" description="Helical" evidence="6">
    <location>
        <begin position="6"/>
        <end position="26"/>
    </location>
</feature>
<dbReference type="PANTHER" id="PTHR34583:SF2">
    <property type="entry name" value="ANTIPORTER SUBUNIT MNHC2-RELATED"/>
    <property type="match status" value="1"/>
</dbReference>
<dbReference type="PANTHER" id="PTHR34583">
    <property type="entry name" value="ANTIPORTER SUBUNIT MNHC2-RELATED"/>
    <property type="match status" value="1"/>
</dbReference>
<accession>A0A2R7Y4S6</accession>
<evidence type="ECO:0008006" key="9">
    <source>
        <dbReference type="Google" id="ProtNLM"/>
    </source>
</evidence>
<evidence type="ECO:0000256" key="3">
    <source>
        <dbReference type="ARBA" id="ARBA00022692"/>
    </source>
</evidence>
<name>A0A2R7Y4S6_9CREN</name>